<organism evidence="1">
    <name type="scientific">Tanacetum cinerariifolium</name>
    <name type="common">Dalmatian daisy</name>
    <name type="synonym">Chrysanthemum cinerariifolium</name>
    <dbReference type="NCBI Taxonomy" id="118510"/>
    <lineage>
        <taxon>Eukaryota</taxon>
        <taxon>Viridiplantae</taxon>
        <taxon>Streptophyta</taxon>
        <taxon>Embryophyta</taxon>
        <taxon>Tracheophyta</taxon>
        <taxon>Spermatophyta</taxon>
        <taxon>Magnoliopsida</taxon>
        <taxon>eudicotyledons</taxon>
        <taxon>Gunneridae</taxon>
        <taxon>Pentapetalae</taxon>
        <taxon>asterids</taxon>
        <taxon>campanulids</taxon>
        <taxon>Asterales</taxon>
        <taxon>Asteraceae</taxon>
        <taxon>Asteroideae</taxon>
        <taxon>Anthemideae</taxon>
        <taxon>Anthemidinae</taxon>
        <taxon>Tanacetum</taxon>
    </lineage>
</organism>
<evidence type="ECO:0000313" key="1">
    <source>
        <dbReference type="EMBL" id="GEU93947.1"/>
    </source>
</evidence>
<name>A0A6L2P8J4_TANCI</name>
<sequence length="259" mass="28870">MTSFGYRLNPRYTIKECLSCGALYTENFCCSKGSVEDKVLVPKPPKNCARCAKCGHPVNGLYCQGCALLREKLEKDSVTYFQNFQNISESSDDSTNVVNAPREPIFVKPDHGVNPPHIDKCCCECGNALDGIFCQQCICKSCGKGAHIGYNCPPKVPIISNPEPCNQTMNDDLPQTFPGFDPTCYSKKENSAPCISKPNFVDESSNIFNPPPQPPIYSCEFCGSNAQYGHYYTPQAQFNNPEQGYIQDFNFPQYIHDFQ</sequence>
<accession>A0A6L2P8J4</accession>
<gene>
    <name evidence="1" type="ORF">Tci_065925</name>
</gene>
<dbReference type="EMBL" id="BKCJ010010961">
    <property type="protein sequence ID" value="GEU93947.1"/>
    <property type="molecule type" value="Genomic_DNA"/>
</dbReference>
<proteinExistence type="predicted"/>
<dbReference type="AlphaFoldDB" id="A0A6L2P8J4"/>
<reference evidence="1" key="1">
    <citation type="journal article" date="2019" name="Sci. Rep.">
        <title>Draft genome of Tanacetum cinerariifolium, the natural source of mosquito coil.</title>
        <authorList>
            <person name="Yamashiro T."/>
            <person name="Shiraishi A."/>
            <person name="Satake H."/>
            <person name="Nakayama K."/>
        </authorList>
    </citation>
    <scope>NUCLEOTIDE SEQUENCE</scope>
</reference>
<comment type="caution">
    <text evidence="1">The sequence shown here is derived from an EMBL/GenBank/DDBJ whole genome shotgun (WGS) entry which is preliminary data.</text>
</comment>
<protein>
    <submittedName>
        <fullName evidence="1">Uncharacterized protein</fullName>
    </submittedName>
</protein>